<feature type="region of interest" description="Disordered" evidence="8">
    <location>
        <begin position="63"/>
        <end position="83"/>
    </location>
</feature>
<dbReference type="PANTHER" id="PTHR13437:SF2">
    <property type="entry name" value="NUCLEOPORIN P58_P45"/>
    <property type="match status" value="1"/>
</dbReference>
<evidence type="ECO:0000256" key="3">
    <source>
        <dbReference type="ARBA" id="ARBA00022816"/>
    </source>
</evidence>
<dbReference type="Pfam" id="PF13634">
    <property type="entry name" value="Nucleoporin_FG"/>
    <property type="match status" value="1"/>
</dbReference>
<dbReference type="GO" id="GO:0008139">
    <property type="term" value="F:nuclear localization sequence binding"/>
    <property type="evidence" value="ECO:0007669"/>
    <property type="project" value="InterPro"/>
</dbReference>
<dbReference type="GO" id="GO:0005643">
    <property type="term" value="C:nuclear pore"/>
    <property type="evidence" value="ECO:0007669"/>
    <property type="project" value="UniProtKB-SubCell"/>
</dbReference>
<organism evidence="9 10">
    <name type="scientific">Piedraia hortae CBS 480.64</name>
    <dbReference type="NCBI Taxonomy" id="1314780"/>
    <lineage>
        <taxon>Eukaryota</taxon>
        <taxon>Fungi</taxon>
        <taxon>Dikarya</taxon>
        <taxon>Ascomycota</taxon>
        <taxon>Pezizomycotina</taxon>
        <taxon>Dothideomycetes</taxon>
        <taxon>Dothideomycetidae</taxon>
        <taxon>Capnodiales</taxon>
        <taxon>Piedraiaceae</taxon>
        <taxon>Piedraia</taxon>
    </lineage>
</organism>
<feature type="region of interest" description="Disordered" evidence="8">
    <location>
        <begin position="1"/>
        <end position="49"/>
    </location>
</feature>
<dbReference type="Proteomes" id="UP000799421">
    <property type="component" value="Unassembled WGS sequence"/>
</dbReference>
<gene>
    <name evidence="9" type="ORF">K470DRAFT_281783</name>
</gene>
<reference evidence="9" key="1">
    <citation type="journal article" date="2020" name="Stud. Mycol.">
        <title>101 Dothideomycetes genomes: a test case for predicting lifestyles and emergence of pathogens.</title>
        <authorList>
            <person name="Haridas S."/>
            <person name="Albert R."/>
            <person name="Binder M."/>
            <person name="Bloem J."/>
            <person name="Labutti K."/>
            <person name="Salamov A."/>
            <person name="Andreopoulos B."/>
            <person name="Baker S."/>
            <person name="Barry K."/>
            <person name="Bills G."/>
            <person name="Bluhm B."/>
            <person name="Cannon C."/>
            <person name="Castanera R."/>
            <person name="Culley D."/>
            <person name="Daum C."/>
            <person name="Ezra D."/>
            <person name="Gonzalez J."/>
            <person name="Henrissat B."/>
            <person name="Kuo A."/>
            <person name="Liang C."/>
            <person name="Lipzen A."/>
            <person name="Lutzoni F."/>
            <person name="Magnuson J."/>
            <person name="Mondo S."/>
            <person name="Nolan M."/>
            <person name="Ohm R."/>
            <person name="Pangilinan J."/>
            <person name="Park H.-J."/>
            <person name="Ramirez L."/>
            <person name="Alfaro M."/>
            <person name="Sun H."/>
            <person name="Tritt A."/>
            <person name="Yoshinaga Y."/>
            <person name="Zwiers L.-H."/>
            <person name="Turgeon B."/>
            <person name="Goodwin S."/>
            <person name="Spatafora J."/>
            <person name="Crous P."/>
            <person name="Grigoriev I."/>
        </authorList>
    </citation>
    <scope>NUCLEOTIDE SEQUENCE</scope>
    <source>
        <strain evidence="9">CBS 480.64</strain>
    </source>
</reference>
<name>A0A6A7C0K1_9PEZI</name>
<feature type="compositionally biased region" description="Low complexity" evidence="8">
    <location>
        <begin position="1"/>
        <end position="40"/>
    </location>
</feature>
<evidence type="ECO:0000256" key="2">
    <source>
        <dbReference type="ARBA" id="ARBA00022448"/>
    </source>
</evidence>
<dbReference type="InterPro" id="IPR024882">
    <property type="entry name" value="NUP58/p45/49"/>
</dbReference>
<keyword evidence="6" id="KW-0906">Nuclear pore complex</keyword>
<feature type="compositionally biased region" description="Polar residues" evidence="8">
    <location>
        <begin position="104"/>
        <end position="113"/>
    </location>
</feature>
<keyword evidence="4" id="KW-0653">Protein transport</keyword>
<dbReference type="InterPro" id="IPR025574">
    <property type="entry name" value="Nucleoporin_FG_rpt"/>
</dbReference>
<dbReference type="OrthoDB" id="2538017at2759"/>
<keyword evidence="7" id="KW-0539">Nucleus</keyword>
<protein>
    <recommendedName>
        <fullName evidence="11">Nucleoporin NSP1-like C-terminal domain-containing protein</fullName>
    </recommendedName>
</protein>
<feature type="compositionally biased region" description="Polar residues" evidence="8">
    <location>
        <begin position="121"/>
        <end position="151"/>
    </location>
</feature>
<evidence type="ECO:0000256" key="4">
    <source>
        <dbReference type="ARBA" id="ARBA00022927"/>
    </source>
</evidence>
<dbReference type="Pfam" id="PF21121">
    <property type="entry name" value="Nup49_C"/>
    <property type="match status" value="1"/>
</dbReference>
<dbReference type="GO" id="GO:0015031">
    <property type="term" value="P:protein transport"/>
    <property type="evidence" value="ECO:0007669"/>
    <property type="project" value="UniProtKB-KW"/>
</dbReference>
<keyword evidence="3" id="KW-0509">mRNA transport</keyword>
<dbReference type="GO" id="GO:0017056">
    <property type="term" value="F:structural constituent of nuclear pore"/>
    <property type="evidence" value="ECO:0007669"/>
    <property type="project" value="InterPro"/>
</dbReference>
<evidence type="ECO:0000256" key="6">
    <source>
        <dbReference type="ARBA" id="ARBA00023132"/>
    </source>
</evidence>
<keyword evidence="5" id="KW-0811">Translocation</keyword>
<dbReference type="AlphaFoldDB" id="A0A6A7C0K1"/>
<evidence type="ECO:0000256" key="7">
    <source>
        <dbReference type="ARBA" id="ARBA00023242"/>
    </source>
</evidence>
<keyword evidence="2" id="KW-0813">Transport</keyword>
<evidence type="ECO:0000256" key="1">
    <source>
        <dbReference type="ARBA" id="ARBA00004567"/>
    </source>
</evidence>
<proteinExistence type="predicted"/>
<dbReference type="GO" id="GO:0051028">
    <property type="term" value="P:mRNA transport"/>
    <property type="evidence" value="ECO:0007669"/>
    <property type="project" value="UniProtKB-KW"/>
</dbReference>
<evidence type="ECO:0008006" key="11">
    <source>
        <dbReference type="Google" id="ProtNLM"/>
    </source>
</evidence>
<dbReference type="EMBL" id="MU005976">
    <property type="protein sequence ID" value="KAF2861030.1"/>
    <property type="molecule type" value="Genomic_DNA"/>
</dbReference>
<comment type="subcellular location">
    <subcellularLocation>
        <location evidence="1">Nucleus</location>
        <location evidence="1">Nuclear pore complex</location>
    </subcellularLocation>
</comment>
<evidence type="ECO:0000313" key="10">
    <source>
        <dbReference type="Proteomes" id="UP000799421"/>
    </source>
</evidence>
<sequence length="447" mass="47102">MFANKPAGSSSGFGSSSAQPSASSVFGSNLNTTQTQTQPQSGNLFGNTAGTSSVFGASLTPAATSTSGTNANQQSTSVFGGNNIQPTTASSVFGNNSAQPATASSVFGNNNAQPAMPSLFGGNNNQPAASSSLFGGNNTQQVSSSSLFGGTVNKPSTGASQFGSINTTPAPQSGIFGLSAYPANQLPSLLQASQFRQSQSPAPFAGRLTMGQGNAAPPAQVAGGVEVHVNDLRGTTRLQDCDAELRRHFEDTDKMIAKQEEFCRQIQAILGKHQENMDALEPSVDVVKDKLSSVEAKLVEDAQAVMTRKTVAQGDEIDFVRCQRVIENLKLPAHYQMPNSADADTDLVGNYFMPMVAGLQSQLNSYATSLTEVEAHMKVVEELAVTQTQHLASRGGSSAQDTERELMDTLVGFEQSIMTVGRTIGQCRDGIHEFVLARLGERERNMR</sequence>
<evidence type="ECO:0000313" key="9">
    <source>
        <dbReference type="EMBL" id="KAF2861030.1"/>
    </source>
</evidence>
<dbReference type="PANTHER" id="PTHR13437">
    <property type="entry name" value="NUCLEOPORIN P58/P45 NUCLEOPORIN-LIKE PROTEIN 1"/>
    <property type="match status" value="1"/>
</dbReference>
<feature type="region of interest" description="Disordered" evidence="8">
    <location>
        <begin position="104"/>
        <end position="151"/>
    </location>
</feature>
<keyword evidence="10" id="KW-1185">Reference proteome</keyword>
<evidence type="ECO:0000256" key="8">
    <source>
        <dbReference type="SAM" id="MobiDB-lite"/>
    </source>
</evidence>
<evidence type="ECO:0000256" key="5">
    <source>
        <dbReference type="ARBA" id="ARBA00023010"/>
    </source>
</evidence>
<accession>A0A6A7C0K1</accession>